<dbReference type="PANTHER" id="PTHR12358:SF106">
    <property type="entry name" value="LIPID KINASE YEGS"/>
    <property type="match status" value="1"/>
</dbReference>
<dbReference type="Gene3D" id="3.40.50.10330">
    <property type="entry name" value="Probable inorganic polyphosphate/atp-NAD kinase, domain 1"/>
    <property type="match status" value="1"/>
</dbReference>
<reference evidence="10 11" key="1">
    <citation type="submission" date="2021-03" db="EMBL/GenBank/DDBJ databases">
        <title>Sequencing the genomes of 1000 actinobacteria strains.</title>
        <authorList>
            <person name="Klenk H.-P."/>
        </authorList>
    </citation>
    <scope>NUCLEOTIDE SEQUENCE [LARGE SCALE GENOMIC DNA]</scope>
    <source>
        <strain evidence="10 11">DSM 20168</strain>
    </source>
</reference>
<keyword evidence="7" id="KW-0444">Lipid biosynthesis</keyword>
<evidence type="ECO:0000256" key="4">
    <source>
        <dbReference type="ARBA" id="ARBA00022741"/>
    </source>
</evidence>
<evidence type="ECO:0000256" key="8">
    <source>
        <dbReference type="ARBA" id="ARBA00023264"/>
    </source>
</evidence>
<evidence type="ECO:0000256" key="2">
    <source>
        <dbReference type="ARBA" id="ARBA00005983"/>
    </source>
</evidence>
<keyword evidence="4" id="KW-0547">Nucleotide-binding</keyword>
<name>A0ABS4XN34_GLUPR</name>
<dbReference type="InterPro" id="IPR050187">
    <property type="entry name" value="Lipid_Phosphate_FormReg"/>
</dbReference>
<evidence type="ECO:0000256" key="6">
    <source>
        <dbReference type="ARBA" id="ARBA00022840"/>
    </source>
</evidence>
<proteinExistence type="inferred from homology"/>
<keyword evidence="8" id="KW-1208">Phospholipid metabolism</keyword>
<comment type="caution">
    <text evidence="10">The sequence shown here is derived from an EMBL/GenBank/DDBJ whole genome shotgun (WGS) entry which is preliminary data.</text>
</comment>
<keyword evidence="7" id="KW-0443">Lipid metabolism</keyword>
<organism evidence="10 11">
    <name type="scientific">Glutamicibacter protophormiae</name>
    <name type="common">Brevibacterium protophormiae</name>
    <dbReference type="NCBI Taxonomy" id="37930"/>
    <lineage>
        <taxon>Bacteria</taxon>
        <taxon>Bacillati</taxon>
        <taxon>Actinomycetota</taxon>
        <taxon>Actinomycetes</taxon>
        <taxon>Micrococcales</taxon>
        <taxon>Micrococcaceae</taxon>
        <taxon>Glutamicibacter</taxon>
    </lineage>
</organism>
<dbReference type="Proteomes" id="UP001195422">
    <property type="component" value="Unassembled WGS sequence"/>
</dbReference>
<evidence type="ECO:0000313" key="10">
    <source>
        <dbReference type="EMBL" id="MBP2397904.1"/>
    </source>
</evidence>
<evidence type="ECO:0000256" key="7">
    <source>
        <dbReference type="ARBA" id="ARBA00023209"/>
    </source>
</evidence>
<dbReference type="PANTHER" id="PTHR12358">
    <property type="entry name" value="SPHINGOSINE KINASE"/>
    <property type="match status" value="1"/>
</dbReference>
<evidence type="ECO:0000259" key="9">
    <source>
        <dbReference type="PROSITE" id="PS50146"/>
    </source>
</evidence>
<dbReference type="EMBL" id="JAGIOJ010000001">
    <property type="protein sequence ID" value="MBP2397904.1"/>
    <property type="molecule type" value="Genomic_DNA"/>
</dbReference>
<comment type="cofactor">
    <cofactor evidence="1">
        <name>Mg(2+)</name>
        <dbReference type="ChEBI" id="CHEBI:18420"/>
    </cofactor>
</comment>
<dbReference type="InterPro" id="IPR045540">
    <property type="entry name" value="YegS/DAGK_C"/>
</dbReference>
<keyword evidence="3" id="KW-0808">Transferase</keyword>
<dbReference type="InterPro" id="IPR016064">
    <property type="entry name" value="NAD/diacylglycerol_kinase_sf"/>
</dbReference>
<dbReference type="InterPro" id="IPR001206">
    <property type="entry name" value="Diacylglycerol_kinase_cat_dom"/>
</dbReference>
<keyword evidence="7" id="KW-0594">Phospholipid biosynthesis</keyword>
<dbReference type="Pfam" id="PF00781">
    <property type="entry name" value="DAGK_cat"/>
    <property type="match status" value="1"/>
</dbReference>
<dbReference type="Gene3D" id="2.60.200.40">
    <property type="match status" value="1"/>
</dbReference>
<dbReference type="RefSeq" id="WP_188950377.1">
    <property type="nucleotide sequence ID" value="NZ_BMPH01000026.1"/>
</dbReference>
<dbReference type="Pfam" id="PF19279">
    <property type="entry name" value="YegS_C"/>
    <property type="match status" value="1"/>
</dbReference>
<evidence type="ECO:0000313" key="11">
    <source>
        <dbReference type="Proteomes" id="UP001195422"/>
    </source>
</evidence>
<keyword evidence="11" id="KW-1185">Reference proteome</keyword>
<protein>
    <submittedName>
        <fullName evidence="10">Diacylglycerol kinase family enzyme</fullName>
    </submittedName>
</protein>
<gene>
    <name evidence="10" type="ORF">JOF39_000985</name>
</gene>
<accession>A0ABS4XN34</accession>
<sequence length="330" mass="35539">MTPPRAAVIYNPVKAPLNELKKQVRIQEAQQHWAPTTWHPTGPGDFGTSAVRQARTNHPDVVIVVGGDGIIRAVASALASSKIPLALVPCGTGNLLARNLKTPLHNFEACILTAFQGSTTYVDMVVIDLEQAQGSHSTQMFLVMAGLGLDADMAAHTSTHMKKYLGWAAYSVPIARSVISHKLFQLTYRIDSQGLARAHAHTVIIGNCGTLTGNMLLLPSARLNDGILDVALLKPTGRLSWARIAARLALQGLTRRSSLGQEIISYALNHASLTYLQGQRFEATFTSPRAIELDGDSFGAVTGLAAQILPGALMIKTATPEHDRDLRRMT</sequence>
<dbReference type="PROSITE" id="PS50146">
    <property type="entry name" value="DAGK"/>
    <property type="match status" value="1"/>
</dbReference>
<dbReference type="SMART" id="SM00046">
    <property type="entry name" value="DAGKc"/>
    <property type="match status" value="1"/>
</dbReference>
<evidence type="ECO:0000256" key="5">
    <source>
        <dbReference type="ARBA" id="ARBA00022777"/>
    </source>
</evidence>
<feature type="domain" description="DAGKc" evidence="9">
    <location>
        <begin position="1"/>
        <end position="131"/>
    </location>
</feature>
<dbReference type="SUPFAM" id="SSF111331">
    <property type="entry name" value="NAD kinase/diacylglycerol kinase-like"/>
    <property type="match status" value="1"/>
</dbReference>
<keyword evidence="5 10" id="KW-0418">Kinase</keyword>
<dbReference type="InterPro" id="IPR017438">
    <property type="entry name" value="ATP-NAD_kinase_N"/>
</dbReference>
<comment type="similarity">
    <text evidence="2">Belongs to the diacylglycerol/lipid kinase family.</text>
</comment>
<evidence type="ECO:0000256" key="3">
    <source>
        <dbReference type="ARBA" id="ARBA00022679"/>
    </source>
</evidence>
<keyword evidence="6" id="KW-0067">ATP-binding</keyword>
<evidence type="ECO:0000256" key="1">
    <source>
        <dbReference type="ARBA" id="ARBA00001946"/>
    </source>
</evidence>
<dbReference type="GO" id="GO:0016301">
    <property type="term" value="F:kinase activity"/>
    <property type="evidence" value="ECO:0007669"/>
    <property type="project" value="UniProtKB-KW"/>
</dbReference>